<evidence type="ECO:0000313" key="3">
    <source>
        <dbReference type="EMBL" id="SET92283.1"/>
    </source>
</evidence>
<dbReference type="InterPro" id="IPR050407">
    <property type="entry name" value="Geranylgeranyl_reductase"/>
</dbReference>
<evidence type="ECO:0000256" key="1">
    <source>
        <dbReference type="SAM" id="Phobius"/>
    </source>
</evidence>
<keyword evidence="1" id="KW-0812">Transmembrane</keyword>
<dbReference type="GO" id="GO:0071949">
    <property type="term" value="F:FAD binding"/>
    <property type="evidence" value="ECO:0007669"/>
    <property type="project" value="InterPro"/>
</dbReference>
<dbReference type="PRINTS" id="PR00420">
    <property type="entry name" value="RNGMNOXGNASE"/>
</dbReference>
<keyword evidence="1" id="KW-1133">Transmembrane helix</keyword>
<dbReference type="AlphaFoldDB" id="A0A1I0I8L1"/>
<dbReference type="RefSeq" id="WP_091447989.1">
    <property type="nucleotide sequence ID" value="NZ_FOIE01000010.1"/>
</dbReference>
<dbReference type="InterPro" id="IPR011777">
    <property type="entry name" value="Geranylgeranyl_Rdtase_fam"/>
</dbReference>
<evidence type="ECO:0000313" key="4">
    <source>
        <dbReference type="Proteomes" id="UP000198507"/>
    </source>
</evidence>
<keyword evidence="1" id="KW-0472">Membrane</keyword>
<dbReference type="InterPro" id="IPR036188">
    <property type="entry name" value="FAD/NAD-bd_sf"/>
</dbReference>
<sequence length="373" mass="38467">MERWDVVVVGGGPAGAAAALAARRTGASVLVVDRADFPRDKVCGDGVAPEALDVLADLGADAAALVAGYPPVPRLSLRSPGGAVVERETHRPSYVVPREVLDARLLAQARAAGADFRRHAVRTVAVDADGVTVDGGLRAEVLIGADGAESVVRRALGLSSNRPDRLAVAIRGYAPALPAQGLTQVLVTTEQRWPAYAWSFPLGDGRANVGYGELVSGGATRAALVDGLHRLLPGVAPGALRAHRLPLSTGRPRLPDGRVLLAGDAASLVNPLTGEGIFYAVLSGALAGTAATAGAGAGARYRRLLRRRLAGHLRASRLASELSRWPPVMDAAVRAAGADQRVFDDVVALGLSDGRLTGRTLAAAARRLAGARR</sequence>
<accession>A0A1I0I8L1</accession>
<feature type="transmembrane region" description="Helical" evidence="1">
    <location>
        <begin position="277"/>
        <end position="299"/>
    </location>
</feature>
<keyword evidence="4" id="KW-1185">Reference proteome</keyword>
<name>A0A1I0I8L1_9ACTN</name>
<dbReference type="SUPFAM" id="SSF51905">
    <property type="entry name" value="FAD/NAD(P)-binding domain"/>
    <property type="match status" value="1"/>
</dbReference>
<dbReference type="Pfam" id="PF01494">
    <property type="entry name" value="FAD_binding_3"/>
    <property type="match status" value="1"/>
</dbReference>
<dbReference type="Proteomes" id="UP000198507">
    <property type="component" value="Unassembled WGS sequence"/>
</dbReference>
<dbReference type="EMBL" id="FOIE01000010">
    <property type="protein sequence ID" value="SET92283.1"/>
    <property type="molecule type" value="Genomic_DNA"/>
</dbReference>
<protein>
    <submittedName>
        <fullName evidence="3">Geranylgeranyl reductase family</fullName>
    </submittedName>
</protein>
<gene>
    <name evidence="3" type="ORF">SAMN04488546_4253</name>
</gene>
<evidence type="ECO:0000259" key="2">
    <source>
        <dbReference type="Pfam" id="PF01494"/>
    </source>
</evidence>
<dbReference type="Gene3D" id="3.50.50.60">
    <property type="entry name" value="FAD/NAD(P)-binding domain"/>
    <property type="match status" value="1"/>
</dbReference>
<dbReference type="InterPro" id="IPR002938">
    <property type="entry name" value="FAD-bd"/>
</dbReference>
<dbReference type="PANTHER" id="PTHR42685:SF22">
    <property type="entry name" value="CONDITIONED MEDIUM FACTOR RECEPTOR 1"/>
    <property type="match status" value="1"/>
</dbReference>
<organism evidence="3 4">
    <name type="scientific">Geodermatophilus poikilotrophus</name>
    <dbReference type="NCBI Taxonomy" id="1333667"/>
    <lineage>
        <taxon>Bacteria</taxon>
        <taxon>Bacillati</taxon>
        <taxon>Actinomycetota</taxon>
        <taxon>Actinomycetes</taxon>
        <taxon>Geodermatophilales</taxon>
        <taxon>Geodermatophilaceae</taxon>
        <taxon>Geodermatophilus</taxon>
    </lineage>
</organism>
<reference evidence="4" key="1">
    <citation type="submission" date="2016-10" db="EMBL/GenBank/DDBJ databases">
        <authorList>
            <person name="Varghese N."/>
            <person name="Submissions S."/>
        </authorList>
    </citation>
    <scope>NUCLEOTIDE SEQUENCE [LARGE SCALE GENOMIC DNA]</scope>
    <source>
        <strain evidence="4">DSM 44209</strain>
    </source>
</reference>
<proteinExistence type="predicted"/>
<dbReference type="NCBIfam" id="TIGR02032">
    <property type="entry name" value="GG-red-SF"/>
    <property type="match status" value="1"/>
</dbReference>
<feature type="domain" description="FAD-binding" evidence="2">
    <location>
        <begin position="4"/>
        <end position="164"/>
    </location>
</feature>
<dbReference type="OrthoDB" id="9795712at2"/>
<dbReference type="GO" id="GO:0016628">
    <property type="term" value="F:oxidoreductase activity, acting on the CH-CH group of donors, NAD or NADP as acceptor"/>
    <property type="evidence" value="ECO:0007669"/>
    <property type="project" value="InterPro"/>
</dbReference>
<dbReference type="PANTHER" id="PTHR42685">
    <property type="entry name" value="GERANYLGERANYL DIPHOSPHATE REDUCTASE"/>
    <property type="match status" value="1"/>
</dbReference>